<organism evidence="3 4">
    <name type="scientific">Pseudooceanicola albus</name>
    <dbReference type="NCBI Taxonomy" id="2692189"/>
    <lineage>
        <taxon>Bacteria</taxon>
        <taxon>Pseudomonadati</taxon>
        <taxon>Pseudomonadota</taxon>
        <taxon>Alphaproteobacteria</taxon>
        <taxon>Rhodobacterales</taxon>
        <taxon>Paracoccaceae</taxon>
        <taxon>Pseudooceanicola</taxon>
    </lineage>
</organism>
<reference evidence="3 4" key="1">
    <citation type="submission" date="2019-12" db="EMBL/GenBank/DDBJ databases">
        <authorList>
            <person name="Li M."/>
        </authorList>
    </citation>
    <scope>NUCLEOTIDE SEQUENCE [LARGE SCALE GENOMIC DNA]</scope>
    <source>
        <strain evidence="3 4">GBMRC 2024</strain>
    </source>
</reference>
<dbReference type="RefSeq" id="WP_160894880.1">
    <property type="nucleotide sequence ID" value="NZ_WUMU01000015.1"/>
</dbReference>
<dbReference type="Pfam" id="PF03401">
    <property type="entry name" value="TctC"/>
    <property type="match status" value="1"/>
</dbReference>
<keyword evidence="2" id="KW-0732">Signal</keyword>
<dbReference type="Gene3D" id="3.40.190.10">
    <property type="entry name" value="Periplasmic binding protein-like II"/>
    <property type="match status" value="1"/>
</dbReference>
<dbReference type="PANTHER" id="PTHR42928:SF5">
    <property type="entry name" value="BLR1237 PROTEIN"/>
    <property type="match status" value="1"/>
</dbReference>
<evidence type="ECO:0000313" key="3">
    <source>
        <dbReference type="EMBL" id="MXN18752.1"/>
    </source>
</evidence>
<evidence type="ECO:0000256" key="1">
    <source>
        <dbReference type="ARBA" id="ARBA00006987"/>
    </source>
</evidence>
<gene>
    <name evidence="3" type="ORF">GR170_12955</name>
</gene>
<dbReference type="PANTHER" id="PTHR42928">
    <property type="entry name" value="TRICARBOXYLATE-BINDING PROTEIN"/>
    <property type="match status" value="1"/>
</dbReference>
<name>A0A6L7G4X4_9RHOB</name>
<dbReference type="InterPro" id="IPR042100">
    <property type="entry name" value="Bug_dom1"/>
</dbReference>
<dbReference type="Gene3D" id="3.40.190.150">
    <property type="entry name" value="Bordetella uptake gene, domain 1"/>
    <property type="match status" value="1"/>
</dbReference>
<dbReference type="InterPro" id="IPR005064">
    <property type="entry name" value="BUG"/>
</dbReference>
<feature type="signal peptide" evidence="2">
    <location>
        <begin position="1"/>
        <end position="24"/>
    </location>
</feature>
<accession>A0A6L7G4X4</accession>
<evidence type="ECO:0000256" key="2">
    <source>
        <dbReference type="SAM" id="SignalP"/>
    </source>
</evidence>
<comment type="similarity">
    <text evidence="1">Belongs to the UPF0065 (bug) family.</text>
</comment>
<evidence type="ECO:0008006" key="5">
    <source>
        <dbReference type="Google" id="ProtNLM"/>
    </source>
</evidence>
<feature type="chain" id="PRO_5026873453" description="Tripartite tricarboxylate transporter substrate binding protein" evidence="2">
    <location>
        <begin position="25"/>
        <end position="322"/>
    </location>
</feature>
<sequence length="322" mass="33198">MAHFARTFAAASALSAALSLGAQAETPTLPWTPSGQITMMIGFQAGGGADSLARVLSDALSATYGWTVVPENIAGRGGAAMAEALKKEPADGLTIGFTVSQSLAYDPQIAMIPTYGLEDFDFLSSVTGSQVGIVARADRGWKTLGDVIEAARAGQKISFAAMTQQLSDGTYVIGKHNGVAFTSVNVQGGRGGVNAVMAQDVDIAWAGGTQASSVSSGDLVNLASGEATPLIMSPDAPLLSQYDVPYDFGAKFLLIAPAGLPEEVKTSLEQAVAGLLNDPDSALHTLTVRNFSGPEVVQGAALRAAMQQRYDQATKLIDDAAE</sequence>
<keyword evidence="4" id="KW-1185">Reference proteome</keyword>
<dbReference type="EMBL" id="WUMU01000015">
    <property type="protein sequence ID" value="MXN18752.1"/>
    <property type="molecule type" value="Genomic_DNA"/>
</dbReference>
<protein>
    <recommendedName>
        <fullName evidence="5">Tripartite tricarboxylate transporter substrate binding protein</fullName>
    </recommendedName>
</protein>
<proteinExistence type="inferred from homology"/>
<dbReference type="AlphaFoldDB" id="A0A6L7G4X4"/>
<comment type="caution">
    <text evidence="3">The sequence shown here is derived from an EMBL/GenBank/DDBJ whole genome shotgun (WGS) entry which is preliminary data.</text>
</comment>
<evidence type="ECO:0000313" key="4">
    <source>
        <dbReference type="Proteomes" id="UP000477911"/>
    </source>
</evidence>
<dbReference type="Proteomes" id="UP000477911">
    <property type="component" value="Unassembled WGS sequence"/>
</dbReference>